<dbReference type="GO" id="GO:0008483">
    <property type="term" value="F:transaminase activity"/>
    <property type="evidence" value="ECO:0007669"/>
    <property type="project" value="UniProtKB-KW"/>
</dbReference>
<reference evidence="6 7" key="1">
    <citation type="submission" date="2019-12" db="EMBL/GenBank/DDBJ databases">
        <title>Whole genome sequencing of endophytic Actinobacterium Micromonospora sp. MPMI6T.</title>
        <authorList>
            <person name="Evv R."/>
            <person name="Podile A.R."/>
        </authorList>
    </citation>
    <scope>NUCLEOTIDE SEQUENCE [LARGE SCALE GENOMIC DNA]</scope>
    <source>
        <strain evidence="6 7">MPMI6</strain>
    </source>
</reference>
<dbReference type="RefSeq" id="WP_208814730.1">
    <property type="nucleotide sequence ID" value="NZ_WVUH01000147.1"/>
</dbReference>
<evidence type="ECO:0000256" key="3">
    <source>
        <dbReference type="ARBA" id="ARBA00022679"/>
    </source>
</evidence>
<keyword evidence="3" id="KW-0808">Transferase</keyword>
<dbReference type="SUPFAM" id="SSF53383">
    <property type="entry name" value="PLP-dependent transferases"/>
    <property type="match status" value="1"/>
</dbReference>
<keyword evidence="2 6" id="KW-0032">Aminotransferase</keyword>
<keyword evidence="4" id="KW-0663">Pyridoxal phosphate</keyword>
<feature type="domain" description="Aminotransferase class I/classII large" evidence="5">
    <location>
        <begin position="79"/>
        <end position="430"/>
    </location>
</feature>
<sequence>MSAPAGTGVALTLADLCDALAQPVIGSATFLNEIAARHPEAIPLAAGRPYDGFFDPAELPDLLDRYLRYLREEQGLDEVGVTRQLFQYGRTAGHIRELVTRTLANDTGLRVDPEAVVVLTGAQEGMLVCARALCPGPDDVLLVPSPCYIGMLGAAGLLGVPVVGVPEGPDGLAPADVAEVARRVRAEGRRPRALYVVPNFANPSGHTLSHADRLALLAVAEAEDLILIEDDPYGFLAEPAYREPALKALDTGGRVVHIGTFAKTCFPGARVGYVVADQPVRLPDGRTTLLAEQLSLLRSMITVNTSALAQAVIGGMLLRADCRLDAANADRAAFYRRNLTVLLDSLAREFPPGERDRYRVRWNTPAGGFFVVVTVGFDVDDEVLAESASRYQVLWTPMSYFHLDGGGRRQLRLSCSALTPEQIEEGVRRLARLVRDRSAAIAADPRS</sequence>
<dbReference type="InterPro" id="IPR015422">
    <property type="entry name" value="PyrdxlP-dep_Trfase_small"/>
</dbReference>
<dbReference type="InterPro" id="IPR015421">
    <property type="entry name" value="PyrdxlP-dep_Trfase_major"/>
</dbReference>
<evidence type="ECO:0000313" key="7">
    <source>
        <dbReference type="Proteomes" id="UP000823521"/>
    </source>
</evidence>
<dbReference type="PANTHER" id="PTHR42790">
    <property type="entry name" value="AMINOTRANSFERASE"/>
    <property type="match status" value="1"/>
</dbReference>
<dbReference type="Gene3D" id="3.90.1150.10">
    <property type="entry name" value="Aspartate Aminotransferase, domain 1"/>
    <property type="match status" value="1"/>
</dbReference>
<dbReference type="Pfam" id="PF00155">
    <property type="entry name" value="Aminotran_1_2"/>
    <property type="match status" value="1"/>
</dbReference>
<comment type="cofactor">
    <cofactor evidence="1">
        <name>pyridoxal 5'-phosphate</name>
        <dbReference type="ChEBI" id="CHEBI:597326"/>
    </cofactor>
</comment>
<evidence type="ECO:0000256" key="1">
    <source>
        <dbReference type="ARBA" id="ARBA00001933"/>
    </source>
</evidence>
<name>A0ABS3VTD5_MICEH</name>
<evidence type="ECO:0000313" key="6">
    <source>
        <dbReference type="EMBL" id="MBO4207817.1"/>
    </source>
</evidence>
<dbReference type="Gene3D" id="3.40.640.10">
    <property type="entry name" value="Type I PLP-dependent aspartate aminotransferase-like (Major domain)"/>
    <property type="match status" value="1"/>
</dbReference>
<organism evidence="6 7">
    <name type="scientific">Micromonospora echinofusca</name>
    <dbReference type="NCBI Taxonomy" id="47858"/>
    <lineage>
        <taxon>Bacteria</taxon>
        <taxon>Bacillati</taxon>
        <taxon>Actinomycetota</taxon>
        <taxon>Actinomycetes</taxon>
        <taxon>Micromonosporales</taxon>
        <taxon>Micromonosporaceae</taxon>
        <taxon>Micromonospora</taxon>
    </lineage>
</organism>
<accession>A0ABS3VTD5</accession>
<dbReference type="EMBL" id="WVUH01000147">
    <property type="protein sequence ID" value="MBO4207817.1"/>
    <property type="molecule type" value="Genomic_DNA"/>
</dbReference>
<gene>
    <name evidence="6" type="ORF">GSF22_17660</name>
</gene>
<dbReference type="InterPro" id="IPR050859">
    <property type="entry name" value="Class-I_PLP-dep_aminotransf"/>
</dbReference>
<proteinExistence type="predicted"/>
<comment type="caution">
    <text evidence="6">The sequence shown here is derived from an EMBL/GenBank/DDBJ whole genome shotgun (WGS) entry which is preliminary data.</text>
</comment>
<dbReference type="Proteomes" id="UP000823521">
    <property type="component" value="Unassembled WGS sequence"/>
</dbReference>
<dbReference type="CDD" id="cd00609">
    <property type="entry name" value="AAT_like"/>
    <property type="match status" value="1"/>
</dbReference>
<dbReference type="InterPro" id="IPR004839">
    <property type="entry name" value="Aminotransferase_I/II_large"/>
</dbReference>
<dbReference type="InterPro" id="IPR015424">
    <property type="entry name" value="PyrdxlP-dep_Trfase"/>
</dbReference>
<evidence type="ECO:0000259" key="5">
    <source>
        <dbReference type="Pfam" id="PF00155"/>
    </source>
</evidence>
<keyword evidence="7" id="KW-1185">Reference proteome</keyword>
<evidence type="ECO:0000256" key="4">
    <source>
        <dbReference type="ARBA" id="ARBA00022898"/>
    </source>
</evidence>
<evidence type="ECO:0000256" key="2">
    <source>
        <dbReference type="ARBA" id="ARBA00022576"/>
    </source>
</evidence>
<dbReference type="PANTHER" id="PTHR42790:SF19">
    <property type="entry name" value="KYNURENINE_ALPHA-AMINOADIPATE AMINOTRANSFERASE, MITOCHONDRIAL"/>
    <property type="match status" value="1"/>
</dbReference>
<protein>
    <submittedName>
        <fullName evidence="6">Aminotransferase class I/II-fold pyridoxal phosphate-dependent enzyme</fullName>
    </submittedName>
</protein>